<proteinExistence type="predicted"/>
<dbReference type="Proteomes" id="UP000037035">
    <property type="component" value="Unassembled WGS sequence"/>
</dbReference>
<organism evidence="1 2">
    <name type="scientific">Puccinia sorghi</name>
    <dbReference type="NCBI Taxonomy" id="27349"/>
    <lineage>
        <taxon>Eukaryota</taxon>
        <taxon>Fungi</taxon>
        <taxon>Dikarya</taxon>
        <taxon>Basidiomycota</taxon>
        <taxon>Pucciniomycotina</taxon>
        <taxon>Pucciniomycetes</taxon>
        <taxon>Pucciniales</taxon>
        <taxon>Pucciniaceae</taxon>
        <taxon>Puccinia</taxon>
    </lineage>
</organism>
<dbReference type="EMBL" id="LAVV01008845">
    <property type="protein sequence ID" value="KNZ51794.1"/>
    <property type="molecule type" value="Genomic_DNA"/>
</dbReference>
<gene>
    <name evidence="1" type="ORF">VP01_3809g3</name>
</gene>
<evidence type="ECO:0000313" key="2">
    <source>
        <dbReference type="Proteomes" id="UP000037035"/>
    </source>
</evidence>
<sequence length="98" mass="11462">MGSGIELFVFLKRLVGRCWKSLWGVVYCDNKTAILVMEDNVSRGRLKNLDQQYFYSNEVIRKENLQLCWVKTTDQLADVFTKRLGAVNHQKARTVFFL</sequence>
<comment type="caution">
    <text evidence="1">The sequence shown here is derived from an EMBL/GenBank/DDBJ whole genome shotgun (WGS) entry which is preliminary data.</text>
</comment>
<evidence type="ECO:0000313" key="1">
    <source>
        <dbReference type="EMBL" id="KNZ51794.1"/>
    </source>
</evidence>
<name>A0A0L6UTH3_9BASI</name>
<keyword evidence="2" id="KW-1185">Reference proteome</keyword>
<evidence type="ECO:0008006" key="3">
    <source>
        <dbReference type="Google" id="ProtNLM"/>
    </source>
</evidence>
<dbReference type="AlphaFoldDB" id="A0A0L6UTH3"/>
<dbReference type="VEuPathDB" id="FungiDB:VP01_3809g3"/>
<protein>
    <recommendedName>
        <fullName evidence="3">Reverse transcriptase Ty1/copia-type domain-containing protein</fullName>
    </recommendedName>
</protein>
<reference evidence="1 2" key="1">
    <citation type="submission" date="2015-08" db="EMBL/GenBank/DDBJ databases">
        <title>Next Generation Sequencing and Analysis of the Genome of Puccinia sorghi L Schw, the Causal Agent of Maize Common Rust.</title>
        <authorList>
            <person name="Rochi L."/>
            <person name="Burguener G."/>
            <person name="Darino M."/>
            <person name="Turjanski A."/>
            <person name="Kreff E."/>
            <person name="Dieguez M.J."/>
            <person name="Sacco F."/>
        </authorList>
    </citation>
    <scope>NUCLEOTIDE SEQUENCE [LARGE SCALE GENOMIC DNA]</scope>
    <source>
        <strain evidence="1 2">RO10H11247</strain>
    </source>
</reference>
<accession>A0A0L6UTH3</accession>
<dbReference type="OrthoDB" id="3344688at2759"/>